<reference evidence="2 3" key="2">
    <citation type="submission" date="2008-10" db="EMBL/GenBank/DDBJ databases">
        <authorList>
            <person name="Fulton L."/>
            <person name="Clifton S."/>
            <person name="Fulton B."/>
            <person name="Xu J."/>
            <person name="Minx P."/>
            <person name="Pepin K.H."/>
            <person name="Johnson M."/>
            <person name="Bhonagiri V."/>
            <person name="Nash W.E."/>
            <person name="Mardis E.R."/>
            <person name="Wilson R.K."/>
        </authorList>
    </citation>
    <scope>NUCLEOTIDE SEQUENCE [LARGE SCALE GENOMIC DNA]</scope>
    <source>
        <strain evidence="2 3">ATCC 29098</strain>
    </source>
</reference>
<dbReference type="EC" id="2.4.-.-" evidence="2"/>
<dbReference type="PANTHER" id="PTHR43685:SF2">
    <property type="entry name" value="GLYCOSYLTRANSFERASE 2-LIKE DOMAIN-CONTAINING PROTEIN"/>
    <property type="match status" value="1"/>
</dbReference>
<dbReference type="OrthoDB" id="5291101at2"/>
<dbReference type="Proteomes" id="UP000003676">
    <property type="component" value="Unassembled WGS sequence"/>
</dbReference>
<dbReference type="InterPro" id="IPR001173">
    <property type="entry name" value="Glyco_trans_2-like"/>
</dbReference>
<dbReference type="CDD" id="cd00761">
    <property type="entry name" value="Glyco_tranf_GTA_type"/>
    <property type="match status" value="1"/>
</dbReference>
<feature type="domain" description="Glycosyltransferase 2-like" evidence="1">
    <location>
        <begin position="10"/>
        <end position="138"/>
    </location>
</feature>
<protein>
    <submittedName>
        <fullName evidence="2">Glycosyltransferase, group 2 family protein</fullName>
        <ecNumber evidence="2">2.4.-.-</ecNumber>
    </submittedName>
</protein>
<keyword evidence="2" id="KW-0808">Transferase</keyword>
<name>B6WU70_9BACT</name>
<proteinExistence type="predicted"/>
<dbReference type="AlphaFoldDB" id="B6WU70"/>
<evidence type="ECO:0000313" key="3">
    <source>
        <dbReference type="Proteomes" id="UP000003676"/>
    </source>
</evidence>
<dbReference type="eggNOG" id="COG1215">
    <property type="taxonomic scope" value="Bacteria"/>
</dbReference>
<keyword evidence="2" id="KW-0328">Glycosyltransferase</keyword>
<dbReference type="InterPro" id="IPR029044">
    <property type="entry name" value="Nucleotide-diphossugar_trans"/>
</dbReference>
<reference evidence="2 3" key="1">
    <citation type="submission" date="2008-10" db="EMBL/GenBank/DDBJ databases">
        <title>Draft genome sequence of Desulvovibrio piger (ATCC 29098).</title>
        <authorList>
            <person name="Sudarsanam P."/>
            <person name="Ley R."/>
            <person name="Guruge J."/>
            <person name="Turnbaugh P.J."/>
            <person name="Mahowald M."/>
            <person name="Liep D."/>
            <person name="Gordon J."/>
        </authorList>
    </citation>
    <scope>NUCLEOTIDE SEQUENCE [LARGE SCALE GENOMIC DNA]</scope>
    <source>
        <strain evidence="2 3">ATCC 29098</strain>
    </source>
</reference>
<dbReference type="InterPro" id="IPR050834">
    <property type="entry name" value="Glycosyltransf_2"/>
</dbReference>
<comment type="caution">
    <text evidence="2">The sequence shown here is derived from an EMBL/GenBank/DDBJ whole genome shotgun (WGS) entry which is preliminary data.</text>
</comment>
<gene>
    <name evidence="2" type="ORF">DESPIG_01628</name>
</gene>
<evidence type="ECO:0000259" key="1">
    <source>
        <dbReference type="Pfam" id="PF00535"/>
    </source>
</evidence>
<accession>B6WU70</accession>
<sequence length="302" mass="35076">MPSFNAPAVSVIIPVRNSGRYFRECLDSVTGQTLHNIEIIIIDDASTDGSDAVAEAYAAQDSRITIIHHDESTGAGPARNDGMAIARGEYIAFMDSDDLYPNADVLKKLYCTAVEKKANICGGSLYKIDADGNILDMKIPDQYFEKDGWINYRDYQYDGGFYRFLYKNSFLKIYKLNFPIRLRFEDPLFFVNAMLAAQQFYALTAWVYSYRKEHKSTHWLQKESQDHIQGVLELLFLSATYNLELLHSLMIKNLFLTLRFRARYLNKYQKISILRTSFPYLWRQKLYHKRTIIKNILLVIFS</sequence>
<dbReference type="SUPFAM" id="SSF53448">
    <property type="entry name" value="Nucleotide-diphospho-sugar transferases"/>
    <property type="match status" value="1"/>
</dbReference>
<dbReference type="EMBL" id="ABXU01000042">
    <property type="protein sequence ID" value="EEB33487.1"/>
    <property type="molecule type" value="Genomic_DNA"/>
</dbReference>
<dbReference type="GO" id="GO:0016757">
    <property type="term" value="F:glycosyltransferase activity"/>
    <property type="evidence" value="ECO:0007669"/>
    <property type="project" value="UniProtKB-KW"/>
</dbReference>
<dbReference type="HOGENOM" id="CLU_025996_25_0_7"/>
<evidence type="ECO:0000313" key="2">
    <source>
        <dbReference type="EMBL" id="EEB33487.1"/>
    </source>
</evidence>
<dbReference type="PANTHER" id="PTHR43685">
    <property type="entry name" value="GLYCOSYLTRANSFERASE"/>
    <property type="match status" value="1"/>
</dbReference>
<dbReference type="Gene3D" id="3.90.550.10">
    <property type="entry name" value="Spore Coat Polysaccharide Biosynthesis Protein SpsA, Chain A"/>
    <property type="match status" value="1"/>
</dbReference>
<organism evidence="2 3">
    <name type="scientific">Desulfovibrio piger ATCC 29098</name>
    <dbReference type="NCBI Taxonomy" id="411464"/>
    <lineage>
        <taxon>Bacteria</taxon>
        <taxon>Pseudomonadati</taxon>
        <taxon>Thermodesulfobacteriota</taxon>
        <taxon>Desulfovibrionia</taxon>
        <taxon>Desulfovibrionales</taxon>
        <taxon>Desulfovibrionaceae</taxon>
        <taxon>Desulfovibrio</taxon>
    </lineage>
</organism>
<dbReference type="Pfam" id="PF00535">
    <property type="entry name" value="Glycos_transf_2"/>
    <property type="match status" value="1"/>
</dbReference>
<dbReference type="RefSeq" id="WP_006006541.1">
    <property type="nucleotide sequence ID" value="NZ_DS996357.1"/>
</dbReference>